<evidence type="ECO:0000313" key="2">
    <source>
        <dbReference type="EMBL" id="ABU60389.1"/>
    </source>
</evidence>
<evidence type="ECO:0000313" key="3">
    <source>
        <dbReference type="Proteomes" id="UP000000263"/>
    </source>
</evidence>
<reference evidence="2 3" key="1">
    <citation type="submission" date="2007-08" db="EMBL/GenBank/DDBJ databases">
        <title>Complete sequence of Roseiflexus castenholzii DSM 13941.</title>
        <authorList>
            <consortium name="US DOE Joint Genome Institute"/>
            <person name="Copeland A."/>
            <person name="Lucas S."/>
            <person name="Lapidus A."/>
            <person name="Barry K."/>
            <person name="Glavina del Rio T."/>
            <person name="Dalin E."/>
            <person name="Tice H."/>
            <person name="Pitluck S."/>
            <person name="Thompson L.S."/>
            <person name="Brettin T."/>
            <person name="Bruce D."/>
            <person name="Detter J.C."/>
            <person name="Han C."/>
            <person name="Tapia R."/>
            <person name="Schmutz J."/>
            <person name="Larimer F."/>
            <person name="Land M."/>
            <person name="Hauser L."/>
            <person name="Kyrpides N."/>
            <person name="Mikhailova N."/>
            <person name="Bryant D.A."/>
            <person name="Hanada S."/>
            <person name="Tsukatani Y."/>
            <person name="Richardson P."/>
        </authorList>
    </citation>
    <scope>NUCLEOTIDE SEQUENCE [LARGE SCALE GENOMIC DNA]</scope>
    <source>
        <strain evidence="3">DSM 13941 / HLO8</strain>
    </source>
</reference>
<keyword evidence="1" id="KW-0472">Membrane</keyword>
<dbReference type="STRING" id="383372.Rcas_4365"/>
<gene>
    <name evidence="2" type="ordered locus">Rcas_4365</name>
</gene>
<dbReference type="AlphaFoldDB" id="A7NS43"/>
<dbReference type="Proteomes" id="UP000000263">
    <property type="component" value="Chromosome"/>
</dbReference>
<dbReference type="EMBL" id="CP000804">
    <property type="protein sequence ID" value="ABU60389.1"/>
    <property type="molecule type" value="Genomic_DNA"/>
</dbReference>
<accession>A7NS43</accession>
<keyword evidence="1" id="KW-0812">Transmembrane</keyword>
<feature type="transmembrane region" description="Helical" evidence="1">
    <location>
        <begin position="49"/>
        <end position="74"/>
    </location>
</feature>
<evidence type="ECO:0000256" key="1">
    <source>
        <dbReference type="SAM" id="Phobius"/>
    </source>
</evidence>
<dbReference type="HOGENOM" id="CLU_134274_0_0_0"/>
<protein>
    <submittedName>
        <fullName evidence="2">Uncharacterized protein</fullName>
    </submittedName>
</protein>
<proteinExistence type="predicted"/>
<feature type="transmembrane region" description="Helical" evidence="1">
    <location>
        <begin position="115"/>
        <end position="134"/>
    </location>
</feature>
<organism evidence="2 3">
    <name type="scientific">Roseiflexus castenholzii (strain DSM 13941 / HLO8)</name>
    <dbReference type="NCBI Taxonomy" id="383372"/>
    <lineage>
        <taxon>Bacteria</taxon>
        <taxon>Bacillati</taxon>
        <taxon>Chloroflexota</taxon>
        <taxon>Chloroflexia</taxon>
        <taxon>Chloroflexales</taxon>
        <taxon>Roseiflexineae</taxon>
        <taxon>Roseiflexaceae</taxon>
        <taxon>Roseiflexus</taxon>
    </lineage>
</organism>
<keyword evidence="3" id="KW-1185">Reference proteome</keyword>
<dbReference type="eggNOG" id="ENOG5033A12">
    <property type="taxonomic scope" value="Bacteria"/>
</dbReference>
<dbReference type="KEGG" id="rca:Rcas_4365"/>
<name>A7NS43_ROSCS</name>
<sequence length="138" mass="15186">MPERGLETDTAMAVADAVDRVMARMLFVTLPPQAEEEVMPEEAKEGRTIGLALVISGLRCTLQYLILPIVLPLIGLAGSFSLVIAMALDLVALWLLVSGLRYLWRTRHPHRFDMLPLSAAILAIIAGSFGYDVWRLLA</sequence>
<feature type="transmembrane region" description="Helical" evidence="1">
    <location>
        <begin position="80"/>
        <end position="103"/>
    </location>
</feature>
<keyword evidence="1" id="KW-1133">Transmembrane helix</keyword>